<feature type="region of interest" description="Disordered" evidence="1">
    <location>
        <begin position="57"/>
        <end position="145"/>
    </location>
</feature>
<accession>A0A180GBI9</accession>
<reference evidence="2" key="2">
    <citation type="submission" date="2016-05" db="EMBL/GenBank/DDBJ databases">
        <title>Comparative analysis highlights variable genome content of wheat rusts and divergence of the mating loci.</title>
        <authorList>
            <person name="Cuomo C.A."/>
            <person name="Bakkeren G."/>
            <person name="Szabo L."/>
            <person name="Khalil H."/>
            <person name="Joly D."/>
            <person name="Goldberg J."/>
            <person name="Young S."/>
            <person name="Zeng Q."/>
            <person name="Fellers J."/>
        </authorList>
    </citation>
    <scope>NUCLEOTIDE SEQUENCE [LARGE SCALE GENOMIC DNA]</scope>
    <source>
        <strain evidence="2">1-1 BBBD Race 1</strain>
    </source>
</reference>
<reference evidence="3" key="4">
    <citation type="submission" date="2025-05" db="UniProtKB">
        <authorList>
            <consortium name="EnsemblFungi"/>
        </authorList>
    </citation>
    <scope>IDENTIFICATION</scope>
    <source>
        <strain evidence="3">isolate 1-1 / race 1 (BBBD)</strain>
    </source>
</reference>
<protein>
    <submittedName>
        <fullName evidence="2 3">Uncharacterized protein</fullName>
    </submittedName>
</protein>
<dbReference type="EMBL" id="ADAS02000120">
    <property type="protein sequence ID" value="OAV89712.1"/>
    <property type="molecule type" value="Genomic_DNA"/>
</dbReference>
<evidence type="ECO:0000313" key="2">
    <source>
        <dbReference type="EMBL" id="OAV89712.1"/>
    </source>
</evidence>
<dbReference type="VEuPathDB" id="FungiDB:PTTG_28590"/>
<evidence type="ECO:0000313" key="4">
    <source>
        <dbReference type="Proteomes" id="UP000005240"/>
    </source>
</evidence>
<feature type="compositionally biased region" description="Basic and acidic residues" evidence="1">
    <location>
        <begin position="89"/>
        <end position="99"/>
    </location>
</feature>
<dbReference type="Proteomes" id="UP000005240">
    <property type="component" value="Unassembled WGS sequence"/>
</dbReference>
<organism evidence="2">
    <name type="scientific">Puccinia triticina (isolate 1-1 / race 1 (BBBD))</name>
    <name type="common">Brown leaf rust fungus</name>
    <dbReference type="NCBI Taxonomy" id="630390"/>
    <lineage>
        <taxon>Eukaryota</taxon>
        <taxon>Fungi</taxon>
        <taxon>Dikarya</taxon>
        <taxon>Basidiomycota</taxon>
        <taxon>Pucciniomycotina</taxon>
        <taxon>Pucciniomycetes</taxon>
        <taxon>Pucciniales</taxon>
        <taxon>Pucciniaceae</taxon>
        <taxon>Puccinia</taxon>
    </lineage>
</organism>
<evidence type="ECO:0000313" key="3">
    <source>
        <dbReference type="EnsemblFungi" id="PTTG_28590-t43_1-p1"/>
    </source>
</evidence>
<keyword evidence="4" id="KW-1185">Reference proteome</keyword>
<name>A0A180GBI9_PUCT1</name>
<reference evidence="2" key="1">
    <citation type="submission" date="2009-11" db="EMBL/GenBank/DDBJ databases">
        <authorList>
            <consortium name="The Broad Institute Genome Sequencing Platform"/>
            <person name="Ward D."/>
            <person name="Feldgarden M."/>
            <person name="Earl A."/>
            <person name="Young S.K."/>
            <person name="Zeng Q."/>
            <person name="Koehrsen M."/>
            <person name="Alvarado L."/>
            <person name="Berlin A."/>
            <person name="Bochicchio J."/>
            <person name="Borenstein D."/>
            <person name="Chapman S.B."/>
            <person name="Chen Z."/>
            <person name="Engels R."/>
            <person name="Freedman E."/>
            <person name="Gellesch M."/>
            <person name="Goldberg J."/>
            <person name="Griggs A."/>
            <person name="Gujja S."/>
            <person name="Heilman E."/>
            <person name="Heiman D."/>
            <person name="Hepburn T."/>
            <person name="Howarth C."/>
            <person name="Jen D."/>
            <person name="Larson L."/>
            <person name="Lewis B."/>
            <person name="Mehta T."/>
            <person name="Park D."/>
            <person name="Pearson M."/>
            <person name="Roberts A."/>
            <person name="Saif S."/>
            <person name="Shea T."/>
            <person name="Shenoy N."/>
            <person name="Sisk P."/>
            <person name="Stolte C."/>
            <person name="Sykes S."/>
            <person name="Thomson T."/>
            <person name="Walk T."/>
            <person name="White J."/>
            <person name="Yandava C."/>
            <person name="Izard J."/>
            <person name="Baranova O.V."/>
            <person name="Blanton J.M."/>
            <person name="Tanner A.C."/>
            <person name="Dewhirst F.E."/>
            <person name="Haas B."/>
            <person name="Nusbaum C."/>
            <person name="Birren B."/>
        </authorList>
    </citation>
    <scope>NUCLEOTIDE SEQUENCE [LARGE SCALE GENOMIC DNA]</scope>
    <source>
        <strain evidence="2">1-1 BBBD Race 1</strain>
    </source>
</reference>
<feature type="compositionally biased region" description="Pro residues" evidence="1">
    <location>
        <begin position="125"/>
        <end position="137"/>
    </location>
</feature>
<dbReference type="AlphaFoldDB" id="A0A180GBI9"/>
<dbReference type="EnsemblFungi" id="PTTG_28590-t43_1">
    <property type="protein sequence ID" value="PTTG_28590-t43_1-p1"/>
    <property type="gene ID" value="PTTG_28590"/>
</dbReference>
<reference evidence="3 4" key="3">
    <citation type="journal article" date="2017" name="G3 (Bethesda)">
        <title>Comparative analysis highlights variable genome content of wheat rusts and divergence of the mating loci.</title>
        <authorList>
            <person name="Cuomo C.A."/>
            <person name="Bakkeren G."/>
            <person name="Khalil H.B."/>
            <person name="Panwar V."/>
            <person name="Joly D."/>
            <person name="Linning R."/>
            <person name="Sakthikumar S."/>
            <person name="Song X."/>
            <person name="Adiconis X."/>
            <person name="Fan L."/>
            <person name="Goldberg J.M."/>
            <person name="Levin J.Z."/>
            <person name="Young S."/>
            <person name="Zeng Q."/>
            <person name="Anikster Y."/>
            <person name="Bruce M."/>
            <person name="Wang M."/>
            <person name="Yin C."/>
            <person name="McCallum B."/>
            <person name="Szabo L.J."/>
            <person name="Hulbert S."/>
            <person name="Chen X."/>
            <person name="Fellers J.P."/>
        </authorList>
    </citation>
    <scope>NUCLEOTIDE SEQUENCE</scope>
    <source>
        <strain evidence="3">isolate 1-1 / race 1 (BBBD)</strain>
        <strain evidence="4">Isolate 1-1 / race 1 (BBBD)</strain>
    </source>
</reference>
<gene>
    <name evidence="2" type="ORF">PTTG_28590</name>
</gene>
<proteinExistence type="predicted"/>
<evidence type="ECO:0000256" key="1">
    <source>
        <dbReference type="SAM" id="MobiDB-lite"/>
    </source>
</evidence>
<sequence length="153" mass="16713">MSNTKLPSGCLYPKPKAGAIPGLRTIDRTTPKNPTIKSVLGPQLLTNDFFRRRLGCIPSSESHGEDPLLSNPNRRDGDKSFLLGNSKGKGREVSGDIPKETTFQPRLTGRVIGSSSNNWRRTEPPPHISPATQPQPQPTGQVDLSSLIAEMRF</sequence>